<dbReference type="Proteomes" id="UP000239425">
    <property type="component" value="Unassembled WGS sequence"/>
</dbReference>
<gene>
    <name evidence="1" type="ORF">HCUR_01411</name>
</gene>
<dbReference type="GO" id="GO:0008168">
    <property type="term" value="F:methyltransferase activity"/>
    <property type="evidence" value="ECO:0007669"/>
    <property type="project" value="UniProtKB-KW"/>
</dbReference>
<evidence type="ECO:0000313" key="2">
    <source>
        <dbReference type="Proteomes" id="UP000239425"/>
    </source>
</evidence>
<keyword evidence="1" id="KW-0830">Ubiquinone</keyword>
<protein>
    <submittedName>
        <fullName evidence="1">Bifunctional 3-demethylubiquinone-9 3-methyltransferase/ 2-octaprenyl-6-hydroxy phenol methylase</fullName>
    </submittedName>
</protein>
<dbReference type="Gene3D" id="3.40.50.150">
    <property type="entry name" value="Vaccinia Virus protein VP39"/>
    <property type="match status" value="1"/>
</dbReference>
<organism evidence="1 2">
    <name type="scientific">Holospora curviuscula</name>
    <dbReference type="NCBI Taxonomy" id="1082868"/>
    <lineage>
        <taxon>Bacteria</taxon>
        <taxon>Pseudomonadati</taxon>
        <taxon>Pseudomonadota</taxon>
        <taxon>Alphaproteobacteria</taxon>
        <taxon>Holosporales</taxon>
        <taxon>Holosporaceae</taxon>
        <taxon>Holospora</taxon>
    </lineage>
</organism>
<reference evidence="1 2" key="1">
    <citation type="submission" date="2017-11" db="EMBL/GenBank/DDBJ databases">
        <title>Comparative genomic analysis of Holospora spp., intranuclear symbionts of paramecia.</title>
        <authorList>
            <person name="Garushyants S.K."/>
            <person name="Beliavskaya A."/>
            <person name="Malko D.B."/>
            <person name="Logacheva M.D."/>
            <person name="Rautian M.S."/>
            <person name="Gelfand M.S."/>
        </authorList>
    </citation>
    <scope>NUCLEOTIDE SEQUENCE [LARGE SCALE GENOMIC DNA]</scope>
    <source>
        <strain evidence="2">02AZ16</strain>
    </source>
</reference>
<dbReference type="RefSeq" id="WP_104207324.1">
    <property type="nucleotide sequence ID" value="NZ_PHHC01000136.1"/>
</dbReference>
<proteinExistence type="predicted"/>
<dbReference type="InterPro" id="IPR029063">
    <property type="entry name" value="SAM-dependent_MTases_sf"/>
</dbReference>
<accession>A0A2S5R7N7</accession>
<dbReference type="CDD" id="cd02440">
    <property type="entry name" value="AdoMet_MTases"/>
    <property type="match status" value="1"/>
</dbReference>
<keyword evidence="1" id="KW-0808">Transferase</keyword>
<keyword evidence="2" id="KW-1185">Reference proteome</keyword>
<dbReference type="PANTHER" id="PTHR43861">
    <property type="entry name" value="TRANS-ACONITATE 2-METHYLTRANSFERASE-RELATED"/>
    <property type="match status" value="1"/>
</dbReference>
<dbReference type="Pfam" id="PF13489">
    <property type="entry name" value="Methyltransf_23"/>
    <property type="match status" value="1"/>
</dbReference>
<dbReference type="SUPFAM" id="SSF53335">
    <property type="entry name" value="S-adenosyl-L-methionine-dependent methyltransferases"/>
    <property type="match status" value="1"/>
</dbReference>
<dbReference type="EMBL" id="PHHC01000136">
    <property type="protein sequence ID" value="PPE03135.1"/>
    <property type="molecule type" value="Genomic_DNA"/>
</dbReference>
<dbReference type="AlphaFoldDB" id="A0A2S5R7N7"/>
<dbReference type="GO" id="GO:0032259">
    <property type="term" value="P:methylation"/>
    <property type="evidence" value="ECO:0007669"/>
    <property type="project" value="UniProtKB-KW"/>
</dbReference>
<dbReference type="OrthoDB" id="9777638at2"/>
<name>A0A2S5R7N7_9PROT</name>
<sequence length="287" mass="33798">MLICPDCRFPIALSKCSNCTWSLKYIENLPVYLKSKNCPLIENYIKCYEKISTDDLQETILPKAYIRHQAQKLIRYLPNSKDIKICDLGVGQGMLANSIRQQGFMDVTVVDIAIPYLKLLERDFKAIVSDAENLPFIEEFDYIFSTDVMEHVINIGSFLFSVNKALKKNGVFIFRVPDRENLMQYTPYMGCKYDFVHLRSFNSELLQDFMKNAGFSIKRLEYDGYWTYSYKNFVTKNKIFNFLYSKIYPKITHHNFILDDNYFNKIFCFLFLKPLEILCIAEKIKDL</sequence>
<comment type="caution">
    <text evidence="1">The sequence shown here is derived from an EMBL/GenBank/DDBJ whole genome shotgun (WGS) entry which is preliminary data.</text>
</comment>
<keyword evidence="1" id="KW-0489">Methyltransferase</keyword>
<evidence type="ECO:0000313" key="1">
    <source>
        <dbReference type="EMBL" id="PPE03135.1"/>
    </source>
</evidence>